<name>A0A0E0RHB7_ORYRU</name>
<dbReference type="OMA" id="WRPQAIR"/>
<reference evidence="3" key="1">
    <citation type="submission" date="2013-06" db="EMBL/GenBank/DDBJ databases">
        <authorList>
            <person name="Zhao Q."/>
        </authorList>
    </citation>
    <scope>NUCLEOTIDE SEQUENCE</scope>
    <source>
        <strain evidence="3">cv. W1943</strain>
    </source>
</reference>
<evidence type="ECO:0000313" key="2">
    <source>
        <dbReference type="EnsemblPlants" id="ORUFI12G13320.1"/>
    </source>
</evidence>
<reference evidence="2" key="2">
    <citation type="submission" date="2015-06" db="UniProtKB">
        <authorList>
            <consortium name="EnsemblPlants"/>
        </authorList>
    </citation>
    <scope>IDENTIFICATION</scope>
</reference>
<sequence length="121" mass="12400">MGLEGAVGGRAAFQWWRRTRRRAVAAEDVDDGGCGGLEGRGGSRTDVNLAVPAPARCSTRGGGGGDAARFLGNDDGSDGRWRPQAIRGSGGVGKSGAQPRERSGAGGRAGGERRAAPRRRI</sequence>
<feature type="region of interest" description="Disordered" evidence="1">
    <location>
        <begin position="57"/>
        <end position="121"/>
    </location>
</feature>
<protein>
    <recommendedName>
        <fullName evidence="4">DUF834 domain-containing protein</fullName>
    </recommendedName>
</protein>
<evidence type="ECO:0008006" key="4">
    <source>
        <dbReference type="Google" id="ProtNLM"/>
    </source>
</evidence>
<dbReference type="HOGENOM" id="CLU_1754427_0_0_1"/>
<evidence type="ECO:0000256" key="1">
    <source>
        <dbReference type="SAM" id="MobiDB-lite"/>
    </source>
</evidence>
<dbReference type="AlphaFoldDB" id="A0A0E0RHB7"/>
<evidence type="ECO:0000313" key="3">
    <source>
        <dbReference type="Proteomes" id="UP000008022"/>
    </source>
</evidence>
<proteinExistence type="predicted"/>
<organism evidence="2 3">
    <name type="scientific">Oryza rufipogon</name>
    <name type="common">Brownbeard rice</name>
    <name type="synonym">Asian wild rice</name>
    <dbReference type="NCBI Taxonomy" id="4529"/>
    <lineage>
        <taxon>Eukaryota</taxon>
        <taxon>Viridiplantae</taxon>
        <taxon>Streptophyta</taxon>
        <taxon>Embryophyta</taxon>
        <taxon>Tracheophyta</taxon>
        <taxon>Spermatophyta</taxon>
        <taxon>Magnoliopsida</taxon>
        <taxon>Liliopsida</taxon>
        <taxon>Poales</taxon>
        <taxon>Poaceae</taxon>
        <taxon>BOP clade</taxon>
        <taxon>Oryzoideae</taxon>
        <taxon>Oryzeae</taxon>
        <taxon>Oryzinae</taxon>
        <taxon>Oryza</taxon>
    </lineage>
</organism>
<accession>A0A0E0RHB7</accession>
<dbReference type="Proteomes" id="UP000008022">
    <property type="component" value="Unassembled WGS sequence"/>
</dbReference>
<dbReference type="Gramene" id="ORUFI12G13320.1">
    <property type="protein sequence ID" value="ORUFI12G13320.1"/>
    <property type="gene ID" value="ORUFI12G13320"/>
</dbReference>
<keyword evidence="3" id="KW-1185">Reference proteome</keyword>
<dbReference type="EnsemblPlants" id="ORUFI12G13320.1">
    <property type="protein sequence ID" value="ORUFI12G13320.1"/>
    <property type="gene ID" value="ORUFI12G13320"/>
</dbReference>